<dbReference type="PROSITE" id="PS50081">
    <property type="entry name" value="ZF_DAG_PE_2"/>
    <property type="match status" value="1"/>
</dbReference>
<evidence type="ECO:0000259" key="20">
    <source>
        <dbReference type="PROSITE" id="PS50081"/>
    </source>
</evidence>
<evidence type="ECO:0000256" key="2">
    <source>
        <dbReference type="ARBA" id="ARBA00004123"/>
    </source>
</evidence>
<dbReference type="InterPro" id="IPR014857">
    <property type="entry name" value="Nse1_RING_C4HC3-type"/>
</dbReference>
<evidence type="ECO:0000256" key="4">
    <source>
        <dbReference type="ARBA" id="ARBA00010258"/>
    </source>
</evidence>
<keyword evidence="16 19" id="KW-0233">DNA recombination</keyword>
<comment type="caution">
    <text evidence="21">The sequence shown here is derived from an EMBL/GenBank/DDBJ whole genome shotgun (WGS) entry which is preliminary data.</text>
</comment>
<protein>
    <recommendedName>
        <fullName evidence="6 19">Non-structural maintenance of chromosomes element 1 homolog</fullName>
        <ecNumber evidence="5 19">2.3.2.27</ecNumber>
    </recommendedName>
</protein>
<comment type="subunit">
    <text evidence="19">Component of the Smc5-Smc6 complex.</text>
</comment>
<dbReference type="InterPro" id="IPR046349">
    <property type="entry name" value="C1-like_sf"/>
</dbReference>
<dbReference type="GO" id="GO:0008270">
    <property type="term" value="F:zinc ion binding"/>
    <property type="evidence" value="ECO:0007669"/>
    <property type="project" value="UniProtKB-KW"/>
</dbReference>
<evidence type="ECO:0000256" key="16">
    <source>
        <dbReference type="ARBA" id="ARBA00023172"/>
    </source>
</evidence>
<comment type="similarity">
    <text evidence="4 19">Belongs to the NSE1 family.</text>
</comment>
<dbReference type="GO" id="GO:0000724">
    <property type="term" value="P:double-strand break repair via homologous recombination"/>
    <property type="evidence" value="ECO:0007669"/>
    <property type="project" value="TreeGrafter"/>
</dbReference>
<reference evidence="21" key="1">
    <citation type="journal article" date="2020" name="bioRxiv">
        <title>Chromosome-level reference genome of the European wasp spider Argiope bruennichi: a resource for studies on range expansion and evolutionary adaptation.</title>
        <authorList>
            <person name="Sheffer M.M."/>
            <person name="Hoppe A."/>
            <person name="Krehenwinkel H."/>
            <person name="Uhl G."/>
            <person name="Kuss A.W."/>
            <person name="Jensen L."/>
            <person name="Jensen C."/>
            <person name="Gillespie R.G."/>
            <person name="Hoff K.J."/>
            <person name="Prost S."/>
        </authorList>
    </citation>
    <scope>NUCLEOTIDE SEQUENCE</scope>
</reference>
<dbReference type="PROSITE" id="PS00479">
    <property type="entry name" value="ZF_DAG_PE_1"/>
    <property type="match status" value="1"/>
</dbReference>
<keyword evidence="8 19" id="KW-0808">Transferase</keyword>
<evidence type="ECO:0000256" key="8">
    <source>
        <dbReference type="ARBA" id="ARBA00022679"/>
    </source>
</evidence>
<dbReference type="InterPro" id="IPR002219">
    <property type="entry name" value="PKC_DAG/PE"/>
</dbReference>
<dbReference type="InterPro" id="IPR011513">
    <property type="entry name" value="Nse1"/>
</dbReference>
<keyword evidence="9 19" id="KW-0479">Metal-binding</keyword>
<dbReference type="InterPro" id="IPR036388">
    <property type="entry name" value="WH-like_DNA-bd_sf"/>
</dbReference>
<evidence type="ECO:0000256" key="17">
    <source>
        <dbReference type="ARBA" id="ARBA00023204"/>
    </source>
</evidence>
<dbReference type="PANTHER" id="PTHR20973:SF0">
    <property type="entry name" value="NON-STRUCTURAL MAINTENANCE OF CHROMOSOMES ELEMENT 1 HOMOLOG"/>
    <property type="match status" value="1"/>
</dbReference>
<dbReference type="EMBL" id="JABXBU010001863">
    <property type="protein sequence ID" value="KAF8782128.1"/>
    <property type="molecule type" value="Genomic_DNA"/>
</dbReference>
<evidence type="ECO:0000256" key="15">
    <source>
        <dbReference type="ARBA" id="ARBA00022895"/>
    </source>
</evidence>
<dbReference type="Pfam" id="PF08746">
    <property type="entry name" value="zf-RING-like"/>
    <property type="match status" value="1"/>
</dbReference>
<comment type="catalytic activity">
    <reaction evidence="1 19">
        <text>S-ubiquitinyl-[E2 ubiquitin-conjugating enzyme]-L-cysteine + [acceptor protein]-L-lysine = [E2 ubiquitin-conjugating enzyme]-L-cysteine + N(6)-ubiquitinyl-[acceptor protein]-L-lysine.</text>
        <dbReference type="EC" id="2.3.2.27"/>
    </reaction>
</comment>
<keyword evidence="7" id="KW-0158">Chromosome</keyword>
<evidence type="ECO:0000256" key="19">
    <source>
        <dbReference type="RuleBase" id="RU368018"/>
    </source>
</evidence>
<dbReference type="Gene3D" id="3.30.40.10">
    <property type="entry name" value="Zinc/RING finger domain, C3HC4 (zinc finger)"/>
    <property type="match status" value="1"/>
</dbReference>
<dbReference type="GO" id="GO:0030915">
    <property type="term" value="C:Smc5-Smc6 complex"/>
    <property type="evidence" value="ECO:0007669"/>
    <property type="project" value="UniProtKB-UniRule"/>
</dbReference>
<evidence type="ECO:0000256" key="11">
    <source>
        <dbReference type="ARBA" id="ARBA00022771"/>
    </source>
</evidence>
<keyword evidence="12 19" id="KW-0833">Ubl conjugation pathway</keyword>
<dbReference type="GO" id="GO:0000781">
    <property type="term" value="C:chromosome, telomeric region"/>
    <property type="evidence" value="ECO:0007669"/>
    <property type="project" value="UniProtKB-SubCell"/>
</dbReference>
<dbReference type="SUPFAM" id="SSF57889">
    <property type="entry name" value="Cysteine-rich domain"/>
    <property type="match status" value="1"/>
</dbReference>
<keyword evidence="11 19" id="KW-0863">Zinc-finger</keyword>
<name>A0A8T0EZQ9_ARGBR</name>
<dbReference type="Proteomes" id="UP000807504">
    <property type="component" value="Unassembled WGS sequence"/>
</dbReference>
<evidence type="ECO:0000256" key="12">
    <source>
        <dbReference type="ARBA" id="ARBA00022786"/>
    </source>
</evidence>
<evidence type="ECO:0000256" key="13">
    <source>
        <dbReference type="ARBA" id="ARBA00022833"/>
    </source>
</evidence>
<organism evidence="21 22">
    <name type="scientific">Argiope bruennichi</name>
    <name type="common">Wasp spider</name>
    <name type="synonym">Aranea bruennichi</name>
    <dbReference type="NCBI Taxonomy" id="94029"/>
    <lineage>
        <taxon>Eukaryota</taxon>
        <taxon>Metazoa</taxon>
        <taxon>Ecdysozoa</taxon>
        <taxon>Arthropoda</taxon>
        <taxon>Chelicerata</taxon>
        <taxon>Arachnida</taxon>
        <taxon>Araneae</taxon>
        <taxon>Araneomorphae</taxon>
        <taxon>Entelegynae</taxon>
        <taxon>Araneoidea</taxon>
        <taxon>Araneidae</taxon>
        <taxon>Argiope</taxon>
    </lineage>
</organism>
<dbReference type="Pfam" id="PF07574">
    <property type="entry name" value="SMC_Nse1"/>
    <property type="match status" value="1"/>
</dbReference>
<feature type="domain" description="Phorbol-ester/DAG-type" evidence="20">
    <location>
        <begin position="158"/>
        <end position="205"/>
    </location>
</feature>
<evidence type="ECO:0000256" key="10">
    <source>
        <dbReference type="ARBA" id="ARBA00022763"/>
    </source>
</evidence>
<keyword evidence="13 19" id="KW-0862">Zinc</keyword>
<evidence type="ECO:0000256" key="9">
    <source>
        <dbReference type="ARBA" id="ARBA00022723"/>
    </source>
</evidence>
<keyword evidence="17 19" id="KW-0234">DNA repair</keyword>
<dbReference type="AlphaFoldDB" id="A0A8T0EZQ9"/>
<evidence type="ECO:0000256" key="7">
    <source>
        <dbReference type="ARBA" id="ARBA00022454"/>
    </source>
</evidence>
<keyword evidence="15" id="KW-0779">Telomere</keyword>
<evidence type="ECO:0000256" key="18">
    <source>
        <dbReference type="ARBA" id="ARBA00023242"/>
    </source>
</evidence>
<accession>A0A8T0EZQ9</accession>
<dbReference type="EC" id="2.3.2.27" evidence="5 19"/>
<dbReference type="FunFam" id="1.10.10.10:FF:000270">
    <property type="entry name" value="Non-structural maintenance of chromosomes element 1 homolog"/>
    <property type="match status" value="1"/>
</dbReference>
<sequence length="215" mass="25118">MWKKICGNDEVWNLIRKCQRISNDDSSRPETPEPEDLVQFIKEINLALKPLNIAIKSMRDELSTEMFYILINENNNNISRLASDYKMQELEVFKGLAISIVKSEDGKISSTDALNLEIDIKISKREVNDMLQMFVVDGWLCEKDGYYFFSTRAIAELQHFFRENYMDNISICYQCKNIVFQGPVCQNCDIKLHNYCMKRTGIKLCPSCRKDFYVS</sequence>
<keyword evidence="10 19" id="KW-0227">DNA damage</keyword>
<reference evidence="21" key="2">
    <citation type="submission" date="2020-06" db="EMBL/GenBank/DDBJ databases">
        <authorList>
            <person name="Sheffer M."/>
        </authorList>
    </citation>
    <scope>NUCLEOTIDE SEQUENCE</scope>
</reference>
<keyword evidence="22" id="KW-1185">Reference proteome</keyword>
<evidence type="ECO:0000256" key="6">
    <source>
        <dbReference type="ARBA" id="ARBA00019422"/>
    </source>
</evidence>
<dbReference type="InterPro" id="IPR013083">
    <property type="entry name" value="Znf_RING/FYVE/PHD"/>
</dbReference>
<dbReference type="Gene3D" id="1.10.10.10">
    <property type="entry name" value="Winged helix-like DNA-binding domain superfamily/Winged helix DNA-binding domain"/>
    <property type="match status" value="1"/>
</dbReference>
<comment type="subcellular location">
    <subcellularLocation>
        <location evidence="3">Chromosome</location>
        <location evidence="3">Telomere</location>
    </subcellularLocation>
    <subcellularLocation>
        <location evidence="2 19">Nucleus</location>
    </subcellularLocation>
</comment>
<keyword evidence="18 19" id="KW-0539">Nucleus</keyword>
<evidence type="ECO:0000256" key="3">
    <source>
        <dbReference type="ARBA" id="ARBA00004574"/>
    </source>
</evidence>
<dbReference type="GO" id="GO:0005634">
    <property type="term" value="C:nucleus"/>
    <property type="evidence" value="ECO:0007669"/>
    <property type="project" value="UniProtKB-SubCell"/>
</dbReference>
<evidence type="ECO:0000256" key="5">
    <source>
        <dbReference type="ARBA" id="ARBA00012483"/>
    </source>
</evidence>
<evidence type="ECO:0000313" key="22">
    <source>
        <dbReference type="Proteomes" id="UP000807504"/>
    </source>
</evidence>
<keyword evidence="14" id="KW-0832">Ubl conjugation</keyword>
<proteinExistence type="inferred from homology"/>
<evidence type="ECO:0000256" key="1">
    <source>
        <dbReference type="ARBA" id="ARBA00000900"/>
    </source>
</evidence>
<dbReference type="Gene3D" id="3.90.1150.220">
    <property type="match status" value="1"/>
</dbReference>
<evidence type="ECO:0000256" key="14">
    <source>
        <dbReference type="ARBA" id="ARBA00022843"/>
    </source>
</evidence>
<evidence type="ECO:0000313" key="21">
    <source>
        <dbReference type="EMBL" id="KAF8782128.1"/>
    </source>
</evidence>
<gene>
    <name evidence="21" type="ORF">HNY73_012454</name>
</gene>
<dbReference type="PANTHER" id="PTHR20973">
    <property type="entry name" value="NON-SMC ELEMENT 1-RELATED"/>
    <property type="match status" value="1"/>
</dbReference>
<dbReference type="GO" id="GO:0061630">
    <property type="term" value="F:ubiquitin protein ligase activity"/>
    <property type="evidence" value="ECO:0007669"/>
    <property type="project" value="UniProtKB-EC"/>
</dbReference>